<dbReference type="Proteomes" id="UP001283361">
    <property type="component" value="Unassembled WGS sequence"/>
</dbReference>
<dbReference type="AlphaFoldDB" id="A0AAE1ALX5"/>
<sequence>MERVLRDRIVWRVVSPRSHRVSHGASVERPYCLEGRVSPLTPRLPWRSCLPAHTASPMERVLRDRIVWRVVSPRSHRVSHGASVERPYCLEGRVSPLTPPLAGRGEQALHGQSAEPPARGQVDEHVTDVVRQTQLFDDQFGGIEREISTPGWLRMAKKINKADILLLLLYTLFRC</sequence>
<organism evidence="2 3">
    <name type="scientific">Elysia crispata</name>
    <name type="common">lettuce slug</name>
    <dbReference type="NCBI Taxonomy" id="231223"/>
    <lineage>
        <taxon>Eukaryota</taxon>
        <taxon>Metazoa</taxon>
        <taxon>Spiralia</taxon>
        <taxon>Lophotrochozoa</taxon>
        <taxon>Mollusca</taxon>
        <taxon>Gastropoda</taxon>
        <taxon>Heterobranchia</taxon>
        <taxon>Euthyneura</taxon>
        <taxon>Panpulmonata</taxon>
        <taxon>Sacoglossa</taxon>
        <taxon>Placobranchoidea</taxon>
        <taxon>Plakobranchidae</taxon>
        <taxon>Elysia</taxon>
    </lineage>
</organism>
<accession>A0AAE1ALX5</accession>
<feature type="region of interest" description="Disordered" evidence="1">
    <location>
        <begin position="100"/>
        <end position="124"/>
    </location>
</feature>
<dbReference type="EMBL" id="JAWDGP010001549">
    <property type="protein sequence ID" value="KAK3790325.1"/>
    <property type="molecule type" value="Genomic_DNA"/>
</dbReference>
<evidence type="ECO:0000313" key="3">
    <source>
        <dbReference type="Proteomes" id="UP001283361"/>
    </source>
</evidence>
<comment type="caution">
    <text evidence="2">The sequence shown here is derived from an EMBL/GenBank/DDBJ whole genome shotgun (WGS) entry which is preliminary data.</text>
</comment>
<reference evidence="2" key="1">
    <citation type="journal article" date="2023" name="G3 (Bethesda)">
        <title>A reference genome for the long-term kleptoplast-retaining sea slug Elysia crispata morphotype clarki.</title>
        <authorList>
            <person name="Eastman K.E."/>
            <person name="Pendleton A.L."/>
            <person name="Shaikh M.A."/>
            <person name="Suttiyut T."/>
            <person name="Ogas R."/>
            <person name="Tomko P."/>
            <person name="Gavelis G."/>
            <person name="Widhalm J.R."/>
            <person name="Wisecaver J.H."/>
        </authorList>
    </citation>
    <scope>NUCLEOTIDE SEQUENCE</scope>
    <source>
        <strain evidence="2">ECLA1</strain>
    </source>
</reference>
<gene>
    <name evidence="2" type="ORF">RRG08_062559</name>
</gene>
<protein>
    <submittedName>
        <fullName evidence="2">Uncharacterized protein</fullName>
    </submittedName>
</protein>
<evidence type="ECO:0000256" key="1">
    <source>
        <dbReference type="SAM" id="MobiDB-lite"/>
    </source>
</evidence>
<evidence type="ECO:0000313" key="2">
    <source>
        <dbReference type="EMBL" id="KAK3790325.1"/>
    </source>
</evidence>
<keyword evidence="3" id="KW-1185">Reference proteome</keyword>
<proteinExistence type="predicted"/>
<name>A0AAE1ALX5_9GAST</name>